<dbReference type="Proteomes" id="UP000252174">
    <property type="component" value="Unassembled WGS sequence"/>
</dbReference>
<dbReference type="OrthoDB" id="832722at2"/>
<dbReference type="Pfam" id="PF13477">
    <property type="entry name" value="Glyco_trans_4_2"/>
    <property type="match status" value="1"/>
</dbReference>
<dbReference type="PANTHER" id="PTHR12526:SF510">
    <property type="entry name" value="D-INOSITOL 3-PHOSPHATE GLYCOSYLTRANSFERASE"/>
    <property type="match status" value="1"/>
</dbReference>
<feature type="domain" description="Glycosyltransferase subfamily 4-like N-terminal" evidence="3">
    <location>
        <begin position="11"/>
        <end position="141"/>
    </location>
</feature>
<sequence>MSAGSTVNTPHLALLGDATSVHVQRWVREMQARGWRVSLVTARPQPIDGVAQTVLAPVVRSRDWLWRVGAARRALVALRPDLVHAHYVTSYGYLAARAHSAVGKPLVMTAWGTDLLVTPRQSALLRALTRWSLRRAQLVTGDSPDLLAVAAQLAPRVPRALIHWGVETSRFAPTPWADKPAAEAVSLRSWEPNYRIDVILRAFAQVRAVRPEARLHLLGGGSQEGALRSLVNDLALQDAVQFQGRLDDAGMAAVLARCKLSISVPQSDATSVSVLESMACGLAVIASDLPANRDWLPAEALVPAGDAAALAQRWLACLQDDAQAQQLGAQNAARIARDGDRRQQMDAMDTLYRRLLAGERLP</sequence>
<keyword evidence="2 4" id="KW-0808">Transferase</keyword>
<dbReference type="Gene3D" id="3.40.50.2000">
    <property type="entry name" value="Glycogen Phosphorylase B"/>
    <property type="match status" value="2"/>
</dbReference>
<evidence type="ECO:0000313" key="4">
    <source>
        <dbReference type="EMBL" id="RCX11644.1"/>
    </source>
</evidence>
<name>A0A369AW02_9BURK</name>
<dbReference type="PANTHER" id="PTHR12526">
    <property type="entry name" value="GLYCOSYLTRANSFERASE"/>
    <property type="match status" value="1"/>
</dbReference>
<evidence type="ECO:0000256" key="1">
    <source>
        <dbReference type="ARBA" id="ARBA00022676"/>
    </source>
</evidence>
<protein>
    <submittedName>
        <fullName evidence="4">Glycosyltransferase involved in cell wall biosynthesis</fullName>
    </submittedName>
</protein>
<dbReference type="EMBL" id="QPJU01000001">
    <property type="protein sequence ID" value="RCX11644.1"/>
    <property type="molecule type" value="Genomic_DNA"/>
</dbReference>
<dbReference type="AlphaFoldDB" id="A0A369AW02"/>
<dbReference type="Pfam" id="PF13692">
    <property type="entry name" value="Glyco_trans_1_4"/>
    <property type="match status" value="1"/>
</dbReference>
<accession>A0A369AW02</accession>
<reference evidence="4 5" key="1">
    <citation type="submission" date="2018-07" db="EMBL/GenBank/DDBJ databases">
        <title>Genomic Encyclopedia of Type Strains, Phase IV (KMG-IV): sequencing the most valuable type-strain genomes for metagenomic binning, comparative biology and taxonomic classification.</title>
        <authorList>
            <person name="Goeker M."/>
        </authorList>
    </citation>
    <scope>NUCLEOTIDE SEQUENCE [LARGE SCALE GENOMIC DNA]</scope>
    <source>
        <strain evidence="4 5">DSM 100911</strain>
    </source>
</reference>
<dbReference type="SUPFAM" id="SSF53756">
    <property type="entry name" value="UDP-Glycosyltransferase/glycogen phosphorylase"/>
    <property type="match status" value="1"/>
</dbReference>
<organism evidence="4 5">
    <name type="scientific">Extensimonas vulgaris</name>
    <dbReference type="NCBI Taxonomy" id="1031594"/>
    <lineage>
        <taxon>Bacteria</taxon>
        <taxon>Pseudomonadati</taxon>
        <taxon>Pseudomonadota</taxon>
        <taxon>Betaproteobacteria</taxon>
        <taxon>Burkholderiales</taxon>
        <taxon>Comamonadaceae</taxon>
        <taxon>Extensimonas</taxon>
    </lineage>
</organism>
<proteinExistence type="predicted"/>
<dbReference type="RefSeq" id="WP_114481817.1">
    <property type="nucleotide sequence ID" value="NZ_QPJU01000001.1"/>
</dbReference>
<comment type="caution">
    <text evidence="4">The sequence shown here is derived from an EMBL/GenBank/DDBJ whole genome shotgun (WGS) entry which is preliminary data.</text>
</comment>
<evidence type="ECO:0000259" key="3">
    <source>
        <dbReference type="Pfam" id="PF13477"/>
    </source>
</evidence>
<evidence type="ECO:0000313" key="5">
    <source>
        <dbReference type="Proteomes" id="UP000252174"/>
    </source>
</evidence>
<keyword evidence="1" id="KW-0328">Glycosyltransferase</keyword>
<dbReference type="InterPro" id="IPR028098">
    <property type="entry name" value="Glyco_trans_4-like_N"/>
</dbReference>
<evidence type="ECO:0000256" key="2">
    <source>
        <dbReference type="ARBA" id="ARBA00022679"/>
    </source>
</evidence>
<gene>
    <name evidence="4" type="ORF">DFR45_101171</name>
</gene>
<dbReference type="GO" id="GO:0016757">
    <property type="term" value="F:glycosyltransferase activity"/>
    <property type="evidence" value="ECO:0007669"/>
    <property type="project" value="UniProtKB-KW"/>
</dbReference>
<keyword evidence="5" id="KW-1185">Reference proteome</keyword>